<keyword evidence="2" id="KW-1185">Reference proteome</keyword>
<evidence type="ECO:0000313" key="1">
    <source>
        <dbReference type="EMBL" id="QDV28508.1"/>
    </source>
</evidence>
<proteinExistence type="predicted"/>
<reference evidence="1 2" key="1">
    <citation type="submission" date="2019-02" db="EMBL/GenBank/DDBJ databases">
        <title>Deep-cultivation of Planctomycetes and their phenomic and genomic characterization uncovers novel biology.</title>
        <authorList>
            <person name="Wiegand S."/>
            <person name="Jogler M."/>
            <person name="Boedeker C."/>
            <person name="Pinto D."/>
            <person name="Vollmers J."/>
            <person name="Rivas-Marin E."/>
            <person name="Kohn T."/>
            <person name="Peeters S.H."/>
            <person name="Heuer A."/>
            <person name="Rast P."/>
            <person name="Oberbeckmann S."/>
            <person name="Bunk B."/>
            <person name="Jeske O."/>
            <person name="Meyerdierks A."/>
            <person name="Storesund J.E."/>
            <person name="Kallscheuer N."/>
            <person name="Luecker S."/>
            <person name="Lage O.M."/>
            <person name="Pohl T."/>
            <person name="Merkel B.J."/>
            <person name="Hornburger P."/>
            <person name="Mueller R.-W."/>
            <person name="Bruemmer F."/>
            <person name="Labrenz M."/>
            <person name="Spormann A.M."/>
            <person name="Op den Camp H."/>
            <person name="Overmann J."/>
            <person name="Amann R."/>
            <person name="Jetten M.S.M."/>
            <person name="Mascher T."/>
            <person name="Medema M.H."/>
            <person name="Devos D.P."/>
            <person name="Kaster A.-K."/>
            <person name="Ovreas L."/>
            <person name="Rohde M."/>
            <person name="Galperin M.Y."/>
            <person name="Jogler C."/>
        </authorList>
    </citation>
    <scope>NUCLEOTIDE SEQUENCE [LARGE SCALE GENOMIC DNA]</scope>
    <source>
        <strain evidence="1 2">Spb1</strain>
    </source>
</reference>
<sequence>MRGIERFGAVIILRHQYQCQTNEENQGDVRSIVMEHHLDFPGTMSLTLGANLQDDITRAA</sequence>
<dbReference type="Proteomes" id="UP000315349">
    <property type="component" value="Chromosome"/>
</dbReference>
<accession>A0A518GIU5</accession>
<dbReference type="KEGG" id="peh:Spb1_03710"/>
<dbReference type="EMBL" id="CP036299">
    <property type="protein sequence ID" value="QDV28508.1"/>
    <property type="molecule type" value="Genomic_DNA"/>
</dbReference>
<gene>
    <name evidence="1" type="ORF">Spb1_03710</name>
</gene>
<name>A0A518GIU5_9PLAN</name>
<protein>
    <submittedName>
        <fullName evidence="1">Uncharacterized protein</fullName>
    </submittedName>
</protein>
<evidence type="ECO:0000313" key="2">
    <source>
        <dbReference type="Proteomes" id="UP000315349"/>
    </source>
</evidence>
<organism evidence="1 2">
    <name type="scientific">Planctopirus ephydatiae</name>
    <dbReference type="NCBI Taxonomy" id="2528019"/>
    <lineage>
        <taxon>Bacteria</taxon>
        <taxon>Pseudomonadati</taxon>
        <taxon>Planctomycetota</taxon>
        <taxon>Planctomycetia</taxon>
        <taxon>Planctomycetales</taxon>
        <taxon>Planctomycetaceae</taxon>
        <taxon>Planctopirus</taxon>
    </lineage>
</organism>
<dbReference type="AlphaFoldDB" id="A0A518GIU5"/>